<dbReference type="Gene3D" id="3.10.180.10">
    <property type="entry name" value="2,3-Dihydroxybiphenyl 1,2-Dioxygenase, domain 1"/>
    <property type="match status" value="1"/>
</dbReference>
<protein>
    <submittedName>
        <fullName evidence="2">Putative enzyme related to lactoylglutathione lyase</fullName>
    </submittedName>
</protein>
<dbReference type="InterPro" id="IPR029068">
    <property type="entry name" value="Glyas_Bleomycin-R_OHBP_Dase"/>
</dbReference>
<comment type="caution">
    <text evidence="2">The sequence shown here is derived from an EMBL/GenBank/DDBJ whole genome shotgun (WGS) entry which is preliminary data.</text>
</comment>
<dbReference type="SUPFAM" id="SSF54593">
    <property type="entry name" value="Glyoxalase/Bleomycin resistance protein/Dihydroxybiphenyl dioxygenase"/>
    <property type="match status" value="1"/>
</dbReference>
<proteinExistence type="predicted"/>
<dbReference type="PROSITE" id="PS51819">
    <property type="entry name" value="VOC"/>
    <property type="match status" value="1"/>
</dbReference>
<name>A0A370GQ29_9BACI</name>
<sequence length="131" mass="15241">MKWSVFLMKSPILNKMNTVFVHVSDLHESVKWYSLLLNLRIREQDIYPPVYNIEIDGHTGLTLDAGPTGMQKKLNPNPHPIFNFHTDDIDCAYDYLKELGYQIVSEIVRFDYFSFFHVEDPDGNIIMICTG</sequence>
<evidence type="ECO:0000259" key="1">
    <source>
        <dbReference type="PROSITE" id="PS51819"/>
    </source>
</evidence>
<accession>A0A370GQ29</accession>
<evidence type="ECO:0000313" key="3">
    <source>
        <dbReference type="Proteomes" id="UP000255326"/>
    </source>
</evidence>
<dbReference type="Pfam" id="PF00903">
    <property type="entry name" value="Glyoxalase"/>
    <property type="match status" value="1"/>
</dbReference>
<keyword evidence="3" id="KW-1185">Reference proteome</keyword>
<dbReference type="GO" id="GO:0016829">
    <property type="term" value="F:lyase activity"/>
    <property type="evidence" value="ECO:0007669"/>
    <property type="project" value="UniProtKB-KW"/>
</dbReference>
<organism evidence="2 3">
    <name type="scientific">Falsibacillus pallidus</name>
    <dbReference type="NCBI Taxonomy" id="493781"/>
    <lineage>
        <taxon>Bacteria</taxon>
        <taxon>Bacillati</taxon>
        <taxon>Bacillota</taxon>
        <taxon>Bacilli</taxon>
        <taxon>Bacillales</taxon>
        <taxon>Bacillaceae</taxon>
        <taxon>Falsibacillus</taxon>
    </lineage>
</organism>
<dbReference type="InterPro" id="IPR004360">
    <property type="entry name" value="Glyas_Fos-R_dOase_dom"/>
</dbReference>
<dbReference type="InterPro" id="IPR037523">
    <property type="entry name" value="VOC_core"/>
</dbReference>
<dbReference type="CDD" id="cd06587">
    <property type="entry name" value="VOC"/>
    <property type="match status" value="1"/>
</dbReference>
<evidence type="ECO:0000313" key="2">
    <source>
        <dbReference type="EMBL" id="RDI45499.1"/>
    </source>
</evidence>
<dbReference type="EMBL" id="QQAY01000002">
    <property type="protein sequence ID" value="RDI45499.1"/>
    <property type="molecule type" value="Genomic_DNA"/>
</dbReference>
<keyword evidence="2" id="KW-0456">Lyase</keyword>
<dbReference type="Proteomes" id="UP000255326">
    <property type="component" value="Unassembled WGS sequence"/>
</dbReference>
<gene>
    <name evidence="2" type="ORF">DFR59_102127</name>
</gene>
<reference evidence="2 3" key="1">
    <citation type="submission" date="2018-07" db="EMBL/GenBank/DDBJ databases">
        <title>Genomic Encyclopedia of Type Strains, Phase IV (KMG-IV): sequencing the most valuable type-strain genomes for metagenomic binning, comparative biology and taxonomic classification.</title>
        <authorList>
            <person name="Goeker M."/>
        </authorList>
    </citation>
    <scope>NUCLEOTIDE SEQUENCE [LARGE SCALE GENOMIC DNA]</scope>
    <source>
        <strain evidence="2 3">DSM 25281</strain>
    </source>
</reference>
<dbReference type="AlphaFoldDB" id="A0A370GQ29"/>
<feature type="domain" description="VOC" evidence="1">
    <location>
        <begin position="15"/>
        <end position="131"/>
    </location>
</feature>